<protein>
    <submittedName>
        <fullName evidence="7">Uncharacterized protein</fullName>
    </submittedName>
</protein>
<evidence type="ECO:0000256" key="3">
    <source>
        <dbReference type="ARBA" id="ARBA00023163"/>
    </source>
</evidence>
<keyword evidence="2" id="KW-0805">Transcription regulation</keyword>
<dbReference type="PANTHER" id="PTHR34533">
    <property type="entry name" value="TRANSMEMBRANE PROTEIN CCDC163"/>
    <property type="match status" value="1"/>
</dbReference>
<dbReference type="SUPFAM" id="SSF103657">
    <property type="entry name" value="BAR/IMD domain-like"/>
    <property type="match status" value="1"/>
</dbReference>
<feature type="compositionally biased region" description="Basic and acidic residues" evidence="6">
    <location>
        <begin position="158"/>
        <end position="186"/>
    </location>
</feature>
<dbReference type="InterPro" id="IPR037212">
    <property type="entry name" value="Med7/Med21-like"/>
</dbReference>
<keyword evidence="3" id="KW-0804">Transcription</keyword>
<feature type="region of interest" description="Disordered" evidence="6">
    <location>
        <begin position="259"/>
        <end position="350"/>
    </location>
</feature>
<feature type="coiled-coil region" evidence="5">
    <location>
        <begin position="75"/>
        <end position="120"/>
    </location>
</feature>
<sequence length="387" mass="43967">MNWDTHFSSILSAADGSVAKMRERLTASAKAAEVVFQPSDAFQGINLGAPYLSRAPPAAGPEVQWGDIAAIHAQLHSQSQAIESLTQALRSMERERDSQQRQLQALQEELQKLRERGEERVWPGLGAEQWKREVGRELSSLRGRIDMAASLSGQEESFSSRRQREEMERLRREVDQLKQQLRRQEQDLSDQQAESRGARRHYERNCKTLESLADNYRSHTLDLTRTVSEYQDVHQDVQQLKLSVSELRVWILEEGRDPPTWTARRADQKLAGRPPSGHRERSALDSEEESSPTPSLGDVSSDELSWSEDQETTPRRKHPGSFPLLESQSSETGSGPEEPPARSDELEEELLSELSHTVLKDDRLTMLTWILRTQEPSSCSQQRDGSH</sequence>
<proteinExistence type="predicted"/>
<evidence type="ECO:0000256" key="4">
    <source>
        <dbReference type="ARBA" id="ARBA00023242"/>
    </source>
</evidence>
<dbReference type="InterPro" id="IPR027267">
    <property type="entry name" value="AH/BAR_dom_sf"/>
</dbReference>
<keyword evidence="5" id="KW-0175">Coiled coil</keyword>
<accession>A0A3B3SE46</accession>
<evidence type="ECO:0000256" key="6">
    <source>
        <dbReference type="SAM" id="MobiDB-lite"/>
    </source>
</evidence>
<dbReference type="Proteomes" id="UP000261540">
    <property type="component" value="Unplaced"/>
</dbReference>
<reference evidence="7" key="1">
    <citation type="submission" date="2025-08" db="UniProtKB">
        <authorList>
            <consortium name="Ensembl"/>
        </authorList>
    </citation>
    <scope>IDENTIFICATION</scope>
</reference>
<dbReference type="InterPro" id="IPR039284">
    <property type="entry name" value="CCDC159/163"/>
</dbReference>
<keyword evidence="8" id="KW-1185">Reference proteome</keyword>
<evidence type="ECO:0000256" key="2">
    <source>
        <dbReference type="ARBA" id="ARBA00023015"/>
    </source>
</evidence>
<dbReference type="Ensembl" id="ENSPKIT00000009032.1">
    <property type="protein sequence ID" value="ENSPKIP00000028256.1"/>
    <property type="gene ID" value="ENSPKIG00000009957.1"/>
</dbReference>
<dbReference type="GO" id="GO:0016592">
    <property type="term" value="C:mediator complex"/>
    <property type="evidence" value="ECO:0007669"/>
    <property type="project" value="InterPro"/>
</dbReference>
<reference evidence="7" key="2">
    <citation type="submission" date="2025-09" db="UniProtKB">
        <authorList>
            <consortium name="Ensembl"/>
        </authorList>
    </citation>
    <scope>IDENTIFICATION</scope>
</reference>
<keyword evidence="4" id="KW-0539">Nucleus</keyword>
<feature type="region of interest" description="Disordered" evidence="6">
    <location>
        <begin position="151"/>
        <end position="202"/>
    </location>
</feature>
<organism evidence="7 8">
    <name type="scientific">Paramormyrops kingsleyae</name>
    <dbReference type="NCBI Taxonomy" id="1676925"/>
    <lineage>
        <taxon>Eukaryota</taxon>
        <taxon>Metazoa</taxon>
        <taxon>Chordata</taxon>
        <taxon>Craniata</taxon>
        <taxon>Vertebrata</taxon>
        <taxon>Euteleostomi</taxon>
        <taxon>Actinopterygii</taxon>
        <taxon>Neopterygii</taxon>
        <taxon>Teleostei</taxon>
        <taxon>Osteoglossocephala</taxon>
        <taxon>Osteoglossomorpha</taxon>
        <taxon>Osteoglossiformes</taxon>
        <taxon>Mormyridae</taxon>
        <taxon>Paramormyrops</taxon>
    </lineage>
</organism>
<name>A0A3B3SE46_9TELE</name>
<evidence type="ECO:0000313" key="7">
    <source>
        <dbReference type="Ensembl" id="ENSPKIP00000028256.1"/>
    </source>
</evidence>
<dbReference type="GeneTree" id="ENSGT00740000116213"/>
<dbReference type="AlphaFoldDB" id="A0A3B3SE46"/>
<evidence type="ECO:0000313" key="8">
    <source>
        <dbReference type="Proteomes" id="UP000261540"/>
    </source>
</evidence>
<dbReference type="SUPFAM" id="SSF140718">
    <property type="entry name" value="Mediator hinge subcomplex-like"/>
    <property type="match status" value="1"/>
</dbReference>
<dbReference type="PANTHER" id="PTHR34533:SF3">
    <property type="entry name" value="BICD FAMILY-LIKE CARGO ADAPTER 2"/>
    <property type="match status" value="1"/>
</dbReference>
<evidence type="ECO:0000256" key="1">
    <source>
        <dbReference type="ARBA" id="ARBA00004123"/>
    </source>
</evidence>
<comment type="subcellular location">
    <subcellularLocation>
        <location evidence="1">Nucleus</location>
    </subcellularLocation>
</comment>
<evidence type="ECO:0000256" key="5">
    <source>
        <dbReference type="SAM" id="Coils"/>
    </source>
</evidence>